<comment type="similarity">
    <text evidence="2 14 16">Belongs to the TonB-dependent receptor family.</text>
</comment>
<name>A0A6C0TYQ1_9GAMM</name>
<dbReference type="Pfam" id="PF07715">
    <property type="entry name" value="Plug"/>
    <property type="match status" value="1"/>
</dbReference>
<evidence type="ECO:0000256" key="8">
    <source>
        <dbReference type="ARBA" id="ARBA00023004"/>
    </source>
</evidence>
<evidence type="ECO:0000259" key="18">
    <source>
        <dbReference type="Pfam" id="PF00593"/>
    </source>
</evidence>
<evidence type="ECO:0000256" key="1">
    <source>
        <dbReference type="ARBA" id="ARBA00004571"/>
    </source>
</evidence>
<evidence type="ECO:0000259" key="19">
    <source>
        <dbReference type="Pfam" id="PF07715"/>
    </source>
</evidence>
<keyword evidence="4 14" id="KW-1134">Transmembrane beta strand</keyword>
<dbReference type="PROSITE" id="PS52016">
    <property type="entry name" value="TONB_DEPENDENT_REC_3"/>
    <property type="match status" value="1"/>
</dbReference>
<dbReference type="GO" id="GO:0038023">
    <property type="term" value="F:signaling receptor activity"/>
    <property type="evidence" value="ECO:0007669"/>
    <property type="project" value="InterPro"/>
</dbReference>
<feature type="domain" description="TonB-dependent receptor-like beta-barrel" evidence="18">
    <location>
        <begin position="260"/>
        <end position="696"/>
    </location>
</feature>
<gene>
    <name evidence="20" type="ORF">G3T16_05685</name>
</gene>
<dbReference type="EMBL" id="CP048711">
    <property type="protein sequence ID" value="QIB64962.1"/>
    <property type="molecule type" value="Genomic_DNA"/>
</dbReference>
<dbReference type="Pfam" id="PF00593">
    <property type="entry name" value="TonB_dep_Rec_b-barrel"/>
    <property type="match status" value="1"/>
</dbReference>
<feature type="short sequence motif" description="TonB C-terminal box" evidence="15">
    <location>
        <begin position="710"/>
        <end position="727"/>
    </location>
</feature>
<dbReference type="KEGG" id="kim:G3T16_05685"/>
<evidence type="ECO:0000313" key="21">
    <source>
        <dbReference type="Proteomes" id="UP000477680"/>
    </source>
</evidence>
<dbReference type="Gene3D" id="2.40.170.20">
    <property type="entry name" value="TonB-dependent receptor, beta-barrel domain"/>
    <property type="match status" value="1"/>
</dbReference>
<dbReference type="InterPro" id="IPR010105">
    <property type="entry name" value="TonB_sidphr_rcpt"/>
</dbReference>
<feature type="chain" id="PRO_5025576385" evidence="17">
    <location>
        <begin position="33"/>
        <end position="727"/>
    </location>
</feature>
<keyword evidence="7 17" id="KW-0732">Signal</keyword>
<keyword evidence="9" id="KW-0406">Ion transport</keyword>
<dbReference type="InterPro" id="IPR037066">
    <property type="entry name" value="Plug_dom_sf"/>
</dbReference>
<evidence type="ECO:0000256" key="15">
    <source>
        <dbReference type="PROSITE-ProRule" id="PRU10144"/>
    </source>
</evidence>
<dbReference type="GO" id="GO:0009279">
    <property type="term" value="C:cell outer membrane"/>
    <property type="evidence" value="ECO:0007669"/>
    <property type="project" value="UniProtKB-SubCell"/>
</dbReference>
<dbReference type="AlphaFoldDB" id="A0A6C0TYQ1"/>
<evidence type="ECO:0000256" key="11">
    <source>
        <dbReference type="ARBA" id="ARBA00023136"/>
    </source>
</evidence>
<keyword evidence="10 16" id="KW-0798">TonB box</keyword>
<sequence length="727" mass="80032">MSASSHPHRRLALAGLAIAPFASLTFGTLAYAQQDAAAPTVTTEPAQRSLEEVVVTSRYTTNERLDSATGLGLTLYETPQSVSVMTAERIADQGLRSLTDVVINASGVSARAQDSTRYTFSARGFDINNYQIDGVPIYWQPGNNAGETQSDTSLYERIEVVRGATGLLTGAGNPSASINLVRKHADSRELAGSVDLWAGRWDRVGATGDVSAPLNSSGGLRGRLVAHYQEGDDFRDLAGDETSVVYGAFDADLSSRTLLRLGASYQDNNPTASTWGGLPVWYADGSRTDWQRAKTTAARWTAWSSTVENYYLDLIHEFDSGWRAKLSVNNNINASDQMLLYLSGSPDRITGLGMNVSPRNAETEREQLSVSLHLDGEYTLFGRRHELTLGVVDHEEDNFASSRERSNVAPVGNFLEWDGSYPQPDWGASNVDIDMSTEQFGVYGATRLTLSDQWKLILGARVADWEQRGSSYGVERNFGDDNVVIPYAGVLYEINGQHNLYASYTEIFQPQNLQDRNGDFLDPIIGESRELGLKSQFLQGALQTTLAIFDILQDDLGQADGNFIVPGTDNAQAYYAAEGTESQGYELEVVGRLTPEWDVSLSYTHFDAEDADGREVNTAHPREMLKLYTTYRFANSLDGLTLAGGVNWQGRNYTDTTNPVTGQPERLQQDAYSLVSLMARYDVTPQLSLQLNADNLLDETYYSQIGFYSQLEFGEPRNVTASVRYAF</sequence>
<keyword evidence="5" id="KW-0410">Iron transport</keyword>
<evidence type="ECO:0000256" key="9">
    <source>
        <dbReference type="ARBA" id="ARBA00023065"/>
    </source>
</evidence>
<evidence type="ECO:0000313" key="20">
    <source>
        <dbReference type="EMBL" id="QIB64962.1"/>
    </source>
</evidence>
<dbReference type="GO" id="GO:0015344">
    <property type="term" value="F:siderophore uptake transmembrane transporter activity"/>
    <property type="evidence" value="ECO:0007669"/>
    <property type="project" value="TreeGrafter"/>
</dbReference>
<dbReference type="SUPFAM" id="SSF56935">
    <property type="entry name" value="Porins"/>
    <property type="match status" value="1"/>
</dbReference>
<evidence type="ECO:0000256" key="3">
    <source>
        <dbReference type="ARBA" id="ARBA00022448"/>
    </source>
</evidence>
<proteinExistence type="inferred from homology"/>
<dbReference type="GO" id="GO:0015891">
    <property type="term" value="P:siderophore transport"/>
    <property type="evidence" value="ECO:0007669"/>
    <property type="project" value="InterPro"/>
</dbReference>
<feature type="signal peptide" evidence="17">
    <location>
        <begin position="1"/>
        <end position="32"/>
    </location>
</feature>
<evidence type="ECO:0000256" key="16">
    <source>
        <dbReference type="RuleBase" id="RU003357"/>
    </source>
</evidence>
<dbReference type="PANTHER" id="PTHR32552">
    <property type="entry name" value="FERRICHROME IRON RECEPTOR-RELATED"/>
    <property type="match status" value="1"/>
</dbReference>
<dbReference type="InterPro" id="IPR000531">
    <property type="entry name" value="Beta-barrel_TonB"/>
</dbReference>
<dbReference type="Gene3D" id="2.170.130.10">
    <property type="entry name" value="TonB-dependent receptor, plug domain"/>
    <property type="match status" value="1"/>
</dbReference>
<keyword evidence="13 14" id="KW-0998">Cell outer membrane</keyword>
<dbReference type="InterPro" id="IPR036942">
    <property type="entry name" value="Beta-barrel_TonB_sf"/>
</dbReference>
<keyword evidence="11 14" id="KW-0472">Membrane</keyword>
<dbReference type="Proteomes" id="UP000477680">
    <property type="component" value="Chromosome"/>
</dbReference>
<evidence type="ECO:0000256" key="12">
    <source>
        <dbReference type="ARBA" id="ARBA00023170"/>
    </source>
</evidence>
<keyword evidence="3 14" id="KW-0813">Transport</keyword>
<dbReference type="PANTHER" id="PTHR32552:SF74">
    <property type="entry name" value="HYDROXAMATE SIDEROPHORE RECEPTOR FHUE"/>
    <property type="match status" value="1"/>
</dbReference>
<evidence type="ECO:0000256" key="10">
    <source>
        <dbReference type="ARBA" id="ARBA00023077"/>
    </source>
</evidence>
<reference evidence="20 21" key="1">
    <citation type="submission" date="2020-02" db="EMBL/GenBank/DDBJ databases">
        <title>Genome sequencing for Kineobactrum sp. M2.</title>
        <authorList>
            <person name="Park S.-J."/>
        </authorList>
    </citation>
    <scope>NUCLEOTIDE SEQUENCE [LARGE SCALE GENOMIC DNA]</scope>
    <source>
        <strain evidence="20 21">M2</strain>
    </source>
</reference>
<comment type="subcellular location">
    <subcellularLocation>
        <location evidence="1 14">Cell outer membrane</location>
        <topology evidence="1 14">Multi-pass membrane protein</topology>
    </subcellularLocation>
</comment>
<dbReference type="NCBIfam" id="TIGR01783">
    <property type="entry name" value="TonB-siderophor"/>
    <property type="match status" value="1"/>
</dbReference>
<evidence type="ECO:0000256" key="14">
    <source>
        <dbReference type="PROSITE-ProRule" id="PRU01360"/>
    </source>
</evidence>
<evidence type="ECO:0000256" key="7">
    <source>
        <dbReference type="ARBA" id="ARBA00022729"/>
    </source>
</evidence>
<dbReference type="CDD" id="cd01347">
    <property type="entry name" value="ligand_gated_channel"/>
    <property type="match status" value="1"/>
</dbReference>
<dbReference type="FunFam" id="2.170.130.10:FF:000010">
    <property type="entry name" value="Ferripyoverdine receptor"/>
    <property type="match status" value="1"/>
</dbReference>
<evidence type="ECO:0000256" key="5">
    <source>
        <dbReference type="ARBA" id="ARBA00022496"/>
    </source>
</evidence>
<accession>A0A6C0TYQ1</accession>
<feature type="domain" description="TonB-dependent receptor plug" evidence="19">
    <location>
        <begin position="75"/>
        <end position="175"/>
    </location>
</feature>
<evidence type="ECO:0000256" key="4">
    <source>
        <dbReference type="ARBA" id="ARBA00022452"/>
    </source>
</evidence>
<dbReference type="InterPro" id="IPR012910">
    <property type="entry name" value="Plug_dom"/>
</dbReference>
<keyword evidence="8" id="KW-0408">Iron</keyword>
<evidence type="ECO:0000256" key="6">
    <source>
        <dbReference type="ARBA" id="ARBA00022692"/>
    </source>
</evidence>
<evidence type="ECO:0000256" key="17">
    <source>
        <dbReference type="SAM" id="SignalP"/>
    </source>
</evidence>
<evidence type="ECO:0000256" key="13">
    <source>
        <dbReference type="ARBA" id="ARBA00023237"/>
    </source>
</evidence>
<evidence type="ECO:0000256" key="2">
    <source>
        <dbReference type="ARBA" id="ARBA00009810"/>
    </source>
</evidence>
<keyword evidence="6 14" id="KW-0812">Transmembrane</keyword>
<dbReference type="InterPro" id="IPR039426">
    <property type="entry name" value="TonB-dep_rcpt-like"/>
</dbReference>
<keyword evidence="12 20" id="KW-0675">Receptor</keyword>
<protein>
    <submittedName>
        <fullName evidence="20">TonB-dependent siderophore receptor</fullName>
    </submittedName>
</protein>
<dbReference type="PROSITE" id="PS01156">
    <property type="entry name" value="TONB_DEPENDENT_REC_2"/>
    <property type="match status" value="1"/>
</dbReference>
<dbReference type="RefSeq" id="WP_163494211.1">
    <property type="nucleotide sequence ID" value="NZ_CP048711.1"/>
</dbReference>
<keyword evidence="21" id="KW-1185">Reference proteome</keyword>
<dbReference type="InterPro" id="IPR010917">
    <property type="entry name" value="TonB_rcpt_CS"/>
</dbReference>
<organism evidence="20 21">
    <name type="scientific">Kineobactrum salinum</name>
    <dbReference type="NCBI Taxonomy" id="2708301"/>
    <lineage>
        <taxon>Bacteria</taxon>
        <taxon>Pseudomonadati</taxon>
        <taxon>Pseudomonadota</taxon>
        <taxon>Gammaproteobacteria</taxon>
        <taxon>Cellvibrionales</taxon>
        <taxon>Halieaceae</taxon>
        <taxon>Kineobactrum</taxon>
    </lineage>
</organism>